<gene>
    <name evidence="1" type="ORF">G6F50_018051</name>
</gene>
<reference evidence="1 2" key="1">
    <citation type="journal article" date="2020" name="Microb. Genom.">
        <title>Genetic diversity of clinical and environmental Mucorales isolates obtained from an investigation of mucormycosis cases among solid organ transplant recipients.</title>
        <authorList>
            <person name="Nguyen M.H."/>
            <person name="Kaul D."/>
            <person name="Muto C."/>
            <person name="Cheng S.J."/>
            <person name="Richter R.A."/>
            <person name="Bruno V.M."/>
            <person name="Liu G."/>
            <person name="Beyhan S."/>
            <person name="Sundermann A.J."/>
            <person name="Mounaud S."/>
            <person name="Pasculle A.W."/>
            <person name="Nierman W.C."/>
            <person name="Driscoll E."/>
            <person name="Cumbie R."/>
            <person name="Clancy C.J."/>
            <person name="Dupont C.L."/>
        </authorList>
    </citation>
    <scope>NUCLEOTIDE SEQUENCE [LARGE SCALE GENOMIC DNA]</scope>
    <source>
        <strain evidence="1 2">GL24</strain>
    </source>
</reference>
<dbReference type="Proteomes" id="UP000740926">
    <property type="component" value="Unassembled WGS sequence"/>
</dbReference>
<sequence length="84" mass="8836">MCSCRPAAGTTNRCSTRLARALRLRGITAAGGAVLQCLQPGQGVNVVDKMAQVAGAGRLQRVQHALHQYRRVQRAAVGRGLGAQ</sequence>
<evidence type="ECO:0000313" key="1">
    <source>
        <dbReference type="EMBL" id="KAG1529363.1"/>
    </source>
</evidence>
<organism evidence="1 2">
    <name type="scientific">Rhizopus delemar</name>
    <dbReference type="NCBI Taxonomy" id="936053"/>
    <lineage>
        <taxon>Eukaryota</taxon>
        <taxon>Fungi</taxon>
        <taxon>Fungi incertae sedis</taxon>
        <taxon>Mucoromycota</taxon>
        <taxon>Mucoromycotina</taxon>
        <taxon>Mucoromycetes</taxon>
        <taxon>Mucorales</taxon>
        <taxon>Mucorineae</taxon>
        <taxon>Rhizopodaceae</taxon>
        <taxon>Rhizopus</taxon>
    </lineage>
</organism>
<name>A0A9P7BZX7_9FUNG</name>
<protein>
    <submittedName>
        <fullName evidence="1">Uncharacterized protein</fullName>
    </submittedName>
</protein>
<dbReference type="EMBL" id="JAANIU010015424">
    <property type="protein sequence ID" value="KAG1529363.1"/>
    <property type="molecule type" value="Genomic_DNA"/>
</dbReference>
<evidence type="ECO:0000313" key="2">
    <source>
        <dbReference type="Proteomes" id="UP000740926"/>
    </source>
</evidence>
<keyword evidence="2" id="KW-1185">Reference proteome</keyword>
<proteinExistence type="predicted"/>
<accession>A0A9P7BZX7</accession>
<dbReference type="AlphaFoldDB" id="A0A9P7BZX7"/>
<comment type="caution">
    <text evidence="1">The sequence shown here is derived from an EMBL/GenBank/DDBJ whole genome shotgun (WGS) entry which is preliminary data.</text>
</comment>